<dbReference type="InParanoid" id="J9DQH9"/>
<dbReference type="EMBL" id="AFBI03000035">
    <property type="protein sequence ID" value="EJW03562.1"/>
    <property type="molecule type" value="Genomic_DNA"/>
</dbReference>
<sequence>MRYPSIYKLFYLFKILKSSFDVNRQLLEENQILGTPVEETCSDDDKYDKRVDEYLETQNNIKSNSKDISDIFESHNLYSNLPATILKEQKIFNVENSNFYNNKNPNPETLESKLDMILQYL</sequence>
<gene>
    <name evidence="1" type="ORF">EDEG_02116</name>
</gene>
<evidence type="ECO:0000313" key="1">
    <source>
        <dbReference type="EMBL" id="EJW03562.1"/>
    </source>
</evidence>
<dbReference type="VEuPathDB" id="MicrosporidiaDB:EDEG_02116"/>
<reference evidence="1 2" key="1">
    <citation type="submission" date="2011-08" db="EMBL/GenBank/DDBJ databases">
        <authorList>
            <person name="Liu Z.J."/>
            <person name="Shi F.L."/>
            <person name="Lu J.Q."/>
            <person name="Li M."/>
            <person name="Wang Z.L."/>
        </authorList>
    </citation>
    <scope>NUCLEOTIDE SEQUENCE [LARGE SCALE GENOMIC DNA]</scope>
    <source>
        <strain evidence="1 2">USNM 41457</strain>
    </source>
</reference>
<proteinExistence type="predicted"/>
<dbReference type="AlphaFoldDB" id="J9DQH9"/>
<keyword evidence="2" id="KW-1185">Reference proteome</keyword>
<evidence type="ECO:0000313" key="2">
    <source>
        <dbReference type="Proteomes" id="UP000003163"/>
    </source>
</evidence>
<reference evidence="2" key="2">
    <citation type="submission" date="2015-07" db="EMBL/GenBank/DDBJ databases">
        <title>Contrasting host-pathogen interactions and genome evolution in two generalist and specialist microsporidian pathogens of mosquitoes.</title>
        <authorList>
            <consortium name="The Broad Institute Genomics Platform"/>
            <consortium name="The Broad Institute Genome Sequencing Center for Infectious Disease"/>
            <person name="Cuomo C.A."/>
            <person name="Sanscrainte N.D."/>
            <person name="Goldberg J.M."/>
            <person name="Heiman D."/>
            <person name="Young S."/>
            <person name="Zeng Q."/>
            <person name="Becnel J.J."/>
            <person name="Birren B.W."/>
        </authorList>
    </citation>
    <scope>NUCLEOTIDE SEQUENCE [LARGE SCALE GENOMIC DNA]</scope>
    <source>
        <strain evidence="2">USNM 41457</strain>
    </source>
</reference>
<protein>
    <submittedName>
        <fullName evidence="1">Uncharacterized protein</fullName>
    </submittedName>
</protein>
<dbReference type="Proteomes" id="UP000003163">
    <property type="component" value="Unassembled WGS sequence"/>
</dbReference>
<comment type="caution">
    <text evidence="1">The sequence shown here is derived from an EMBL/GenBank/DDBJ whole genome shotgun (WGS) entry which is preliminary data.</text>
</comment>
<dbReference type="HOGENOM" id="CLU_2038033_0_0_1"/>
<accession>J9DQH9</accession>
<organism evidence="1 2">
    <name type="scientific">Edhazardia aedis (strain USNM 41457)</name>
    <name type="common">Microsporidian parasite</name>
    <dbReference type="NCBI Taxonomy" id="1003232"/>
    <lineage>
        <taxon>Eukaryota</taxon>
        <taxon>Fungi</taxon>
        <taxon>Fungi incertae sedis</taxon>
        <taxon>Microsporidia</taxon>
        <taxon>Edhazardia</taxon>
    </lineage>
</organism>
<name>J9DQH9_EDHAE</name>